<dbReference type="EC" id="3.1.1.96" evidence="2"/>
<keyword evidence="6" id="KW-1185">Reference proteome</keyword>
<evidence type="ECO:0000256" key="1">
    <source>
        <dbReference type="ARBA" id="ARBA00009673"/>
    </source>
</evidence>
<comment type="caution">
    <text evidence="5">The sequence shown here is derived from an EMBL/GenBank/DDBJ whole genome shotgun (WGS) entry which is preliminary data.</text>
</comment>
<comment type="catalytic activity">
    <reaction evidence="3">
        <text>glycyl-tRNA(Ala) + H2O = tRNA(Ala) + glycine + H(+)</text>
        <dbReference type="Rhea" id="RHEA:53744"/>
        <dbReference type="Rhea" id="RHEA-COMP:9657"/>
        <dbReference type="Rhea" id="RHEA-COMP:13640"/>
        <dbReference type="ChEBI" id="CHEBI:15377"/>
        <dbReference type="ChEBI" id="CHEBI:15378"/>
        <dbReference type="ChEBI" id="CHEBI:57305"/>
        <dbReference type="ChEBI" id="CHEBI:78442"/>
        <dbReference type="ChEBI" id="CHEBI:78522"/>
        <dbReference type="EC" id="3.1.1.96"/>
    </reaction>
</comment>
<evidence type="ECO:0000313" key="5">
    <source>
        <dbReference type="EMBL" id="KAK8837726.1"/>
    </source>
</evidence>
<dbReference type="PANTHER" id="PTHR10472:SF5">
    <property type="entry name" value="D-AMINOACYL-TRNA DEACYLASE 1"/>
    <property type="match status" value="1"/>
</dbReference>
<evidence type="ECO:0000256" key="2">
    <source>
        <dbReference type="ARBA" id="ARBA00013056"/>
    </source>
</evidence>
<gene>
    <name evidence="5" type="ORF">M9Y10_036261</name>
</gene>
<reference evidence="5 6" key="1">
    <citation type="submission" date="2024-04" db="EMBL/GenBank/DDBJ databases">
        <title>Tritrichomonas musculus Genome.</title>
        <authorList>
            <person name="Alves-Ferreira E."/>
            <person name="Grigg M."/>
            <person name="Lorenzi H."/>
            <person name="Galac M."/>
        </authorList>
    </citation>
    <scope>NUCLEOTIDE SEQUENCE [LARGE SCALE GENOMIC DNA]</scope>
    <source>
        <strain evidence="5 6">EAF2021</strain>
    </source>
</reference>
<protein>
    <recommendedName>
        <fullName evidence="2">D-aminoacyl-tRNA deacylase</fullName>
        <ecNumber evidence="2">3.1.1.96</ecNumber>
    </recommendedName>
</protein>
<accession>A0ABR2GVP7</accession>
<proteinExistence type="inferred from homology"/>
<dbReference type="Proteomes" id="UP001470230">
    <property type="component" value="Unassembled WGS sequence"/>
</dbReference>
<name>A0ABR2GVP7_9EUKA</name>
<dbReference type="SUPFAM" id="SSF69500">
    <property type="entry name" value="DTD-like"/>
    <property type="match status" value="1"/>
</dbReference>
<dbReference type="InterPro" id="IPR003732">
    <property type="entry name" value="Daa-tRNA_deacyls_DTD"/>
</dbReference>
<dbReference type="EMBL" id="JAPFFF010000058">
    <property type="protein sequence ID" value="KAK8837726.1"/>
    <property type="molecule type" value="Genomic_DNA"/>
</dbReference>
<comment type="similarity">
    <text evidence="1">Belongs to the DTD family.</text>
</comment>
<dbReference type="InterPro" id="IPR023509">
    <property type="entry name" value="DTD-like_sf"/>
</dbReference>
<dbReference type="Pfam" id="PF02580">
    <property type="entry name" value="Tyr_Deacylase"/>
    <property type="match status" value="1"/>
</dbReference>
<dbReference type="Gene3D" id="3.50.80.10">
    <property type="entry name" value="D-tyrosyl-tRNA(Tyr) deacylase"/>
    <property type="match status" value="1"/>
</dbReference>
<dbReference type="PANTHER" id="PTHR10472">
    <property type="entry name" value="D-TYROSYL-TRNA TYR DEACYLASE"/>
    <property type="match status" value="1"/>
</dbReference>
<evidence type="ECO:0000256" key="3">
    <source>
        <dbReference type="ARBA" id="ARBA00047676"/>
    </source>
</evidence>
<evidence type="ECO:0000256" key="4">
    <source>
        <dbReference type="ARBA" id="ARBA00048018"/>
    </source>
</evidence>
<comment type="catalytic activity">
    <reaction evidence="4">
        <text>a D-aminoacyl-tRNA + H2O = a tRNA + a D-alpha-amino acid + H(+)</text>
        <dbReference type="Rhea" id="RHEA:13953"/>
        <dbReference type="Rhea" id="RHEA-COMP:10123"/>
        <dbReference type="Rhea" id="RHEA-COMP:10124"/>
        <dbReference type="ChEBI" id="CHEBI:15377"/>
        <dbReference type="ChEBI" id="CHEBI:15378"/>
        <dbReference type="ChEBI" id="CHEBI:59871"/>
        <dbReference type="ChEBI" id="CHEBI:78442"/>
        <dbReference type="ChEBI" id="CHEBI:79333"/>
        <dbReference type="EC" id="3.1.1.96"/>
    </reaction>
</comment>
<evidence type="ECO:0000313" key="6">
    <source>
        <dbReference type="Proteomes" id="UP001470230"/>
    </source>
</evidence>
<sequence length="153" mass="17346">MKIVFQRLSNGSIIVDEEKQAEMGGGLLVLIGFHKNDKDDDVEWVVRKTLSICFWPSEEKGPWRLGVKDINGSIMLVVEPGLIASCDQSNTPSFDDLMPPEQAEIMFGKLVAKFKESYIKERIFNAPFGKKVKLDFLNHGPVTFSIDSFHRRD</sequence>
<organism evidence="5 6">
    <name type="scientific">Tritrichomonas musculus</name>
    <dbReference type="NCBI Taxonomy" id="1915356"/>
    <lineage>
        <taxon>Eukaryota</taxon>
        <taxon>Metamonada</taxon>
        <taxon>Parabasalia</taxon>
        <taxon>Tritrichomonadida</taxon>
        <taxon>Tritrichomonadidae</taxon>
        <taxon>Tritrichomonas</taxon>
    </lineage>
</organism>